<feature type="transmembrane region" description="Helical" evidence="1">
    <location>
        <begin position="27"/>
        <end position="50"/>
    </location>
</feature>
<sequence length="161" mass="17473">MVVVRRSALAIRTILSRSPGGFRAGRLWLLLFAVFVRSFVAAASCLFRFVPDLCGGSDGGVTCGAVFFLVGAEFAVVRKTQVVWCFSHIFGGVRRCQWVFNGWVRSEPSHPVGLLLSDGLSKWIDGVAVVKVDLVVALIVVKVYFVVALVVVVVAKLDSLM</sequence>
<protein>
    <submittedName>
        <fullName evidence="2">Transmembrane protein, putative</fullName>
    </submittedName>
</protein>
<dbReference type="AlphaFoldDB" id="A0A072URJ4"/>
<evidence type="ECO:0000313" key="4">
    <source>
        <dbReference type="Proteomes" id="UP000002051"/>
    </source>
</evidence>
<evidence type="ECO:0000313" key="2">
    <source>
        <dbReference type="EMBL" id="KEH32404.1"/>
    </source>
</evidence>
<accession>A0A072URJ4</accession>
<dbReference type="EMBL" id="CM001220">
    <property type="protein sequence ID" value="KEH32404.1"/>
    <property type="molecule type" value="Genomic_DNA"/>
</dbReference>
<evidence type="ECO:0000256" key="1">
    <source>
        <dbReference type="SAM" id="Phobius"/>
    </source>
</evidence>
<keyword evidence="1 2" id="KW-0812">Transmembrane</keyword>
<organism evidence="2 4">
    <name type="scientific">Medicago truncatula</name>
    <name type="common">Barrel medic</name>
    <name type="synonym">Medicago tribuloides</name>
    <dbReference type="NCBI Taxonomy" id="3880"/>
    <lineage>
        <taxon>Eukaryota</taxon>
        <taxon>Viridiplantae</taxon>
        <taxon>Streptophyta</taxon>
        <taxon>Embryophyta</taxon>
        <taxon>Tracheophyta</taxon>
        <taxon>Spermatophyta</taxon>
        <taxon>Magnoliopsida</taxon>
        <taxon>eudicotyledons</taxon>
        <taxon>Gunneridae</taxon>
        <taxon>Pentapetalae</taxon>
        <taxon>rosids</taxon>
        <taxon>fabids</taxon>
        <taxon>Fabales</taxon>
        <taxon>Fabaceae</taxon>
        <taxon>Papilionoideae</taxon>
        <taxon>50 kb inversion clade</taxon>
        <taxon>NPAAA clade</taxon>
        <taxon>Hologalegina</taxon>
        <taxon>IRL clade</taxon>
        <taxon>Trifolieae</taxon>
        <taxon>Medicago</taxon>
    </lineage>
</organism>
<gene>
    <name evidence="2" type="ordered locus">MTR_4g123587</name>
</gene>
<evidence type="ECO:0000313" key="3">
    <source>
        <dbReference type="EnsemblPlants" id="KEH32404"/>
    </source>
</evidence>
<reference evidence="2 4" key="2">
    <citation type="journal article" date="2014" name="BMC Genomics">
        <title>An improved genome release (version Mt4.0) for the model legume Medicago truncatula.</title>
        <authorList>
            <person name="Tang H."/>
            <person name="Krishnakumar V."/>
            <person name="Bidwell S."/>
            <person name="Rosen B."/>
            <person name="Chan A."/>
            <person name="Zhou S."/>
            <person name="Gentzbittel L."/>
            <person name="Childs K.L."/>
            <person name="Yandell M."/>
            <person name="Gundlach H."/>
            <person name="Mayer K.F."/>
            <person name="Schwartz D.C."/>
            <person name="Town C.D."/>
        </authorList>
    </citation>
    <scope>GENOME REANNOTATION</scope>
    <source>
        <strain evidence="2">A17</strain>
        <strain evidence="3 4">cv. Jemalong A17</strain>
    </source>
</reference>
<reference evidence="3" key="3">
    <citation type="submission" date="2015-04" db="UniProtKB">
        <authorList>
            <consortium name="EnsemblPlants"/>
        </authorList>
    </citation>
    <scope>IDENTIFICATION</scope>
    <source>
        <strain evidence="3">cv. Jemalong A17</strain>
    </source>
</reference>
<keyword evidence="4" id="KW-1185">Reference proteome</keyword>
<feature type="transmembrane region" description="Helical" evidence="1">
    <location>
        <begin position="134"/>
        <end position="155"/>
    </location>
</feature>
<keyword evidence="1" id="KW-1133">Transmembrane helix</keyword>
<keyword evidence="1" id="KW-0472">Membrane</keyword>
<reference evidence="2 4" key="1">
    <citation type="journal article" date="2011" name="Nature">
        <title>The Medicago genome provides insight into the evolution of rhizobial symbioses.</title>
        <authorList>
            <person name="Young N.D."/>
            <person name="Debelle F."/>
            <person name="Oldroyd G.E."/>
            <person name="Geurts R."/>
            <person name="Cannon S.B."/>
            <person name="Udvardi M.K."/>
            <person name="Benedito V.A."/>
            <person name="Mayer K.F."/>
            <person name="Gouzy J."/>
            <person name="Schoof H."/>
            <person name="Van de Peer Y."/>
            <person name="Proost S."/>
            <person name="Cook D.R."/>
            <person name="Meyers B.C."/>
            <person name="Spannagl M."/>
            <person name="Cheung F."/>
            <person name="De Mita S."/>
            <person name="Krishnakumar V."/>
            <person name="Gundlach H."/>
            <person name="Zhou S."/>
            <person name="Mudge J."/>
            <person name="Bharti A.K."/>
            <person name="Murray J.D."/>
            <person name="Naoumkina M.A."/>
            <person name="Rosen B."/>
            <person name="Silverstein K.A."/>
            <person name="Tang H."/>
            <person name="Rombauts S."/>
            <person name="Zhao P.X."/>
            <person name="Zhou P."/>
            <person name="Barbe V."/>
            <person name="Bardou P."/>
            <person name="Bechner M."/>
            <person name="Bellec A."/>
            <person name="Berger A."/>
            <person name="Berges H."/>
            <person name="Bidwell S."/>
            <person name="Bisseling T."/>
            <person name="Choisne N."/>
            <person name="Couloux A."/>
            <person name="Denny R."/>
            <person name="Deshpande S."/>
            <person name="Dai X."/>
            <person name="Doyle J.J."/>
            <person name="Dudez A.M."/>
            <person name="Farmer A.D."/>
            <person name="Fouteau S."/>
            <person name="Franken C."/>
            <person name="Gibelin C."/>
            <person name="Gish J."/>
            <person name="Goldstein S."/>
            <person name="Gonzalez A.J."/>
            <person name="Green P.J."/>
            <person name="Hallab A."/>
            <person name="Hartog M."/>
            <person name="Hua A."/>
            <person name="Humphray S.J."/>
            <person name="Jeong D.H."/>
            <person name="Jing Y."/>
            <person name="Jocker A."/>
            <person name="Kenton S.M."/>
            <person name="Kim D.J."/>
            <person name="Klee K."/>
            <person name="Lai H."/>
            <person name="Lang C."/>
            <person name="Lin S."/>
            <person name="Macmil S.L."/>
            <person name="Magdelenat G."/>
            <person name="Matthews L."/>
            <person name="McCorrison J."/>
            <person name="Monaghan E.L."/>
            <person name="Mun J.H."/>
            <person name="Najar F.Z."/>
            <person name="Nicholson C."/>
            <person name="Noirot C."/>
            <person name="O'Bleness M."/>
            <person name="Paule C.R."/>
            <person name="Poulain J."/>
            <person name="Prion F."/>
            <person name="Qin B."/>
            <person name="Qu C."/>
            <person name="Retzel E.F."/>
            <person name="Riddle C."/>
            <person name="Sallet E."/>
            <person name="Samain S."/>
            <person name="Samson N."/>
            <person name="Sanders I."/>
            <person name="Saurat O."/>
            <person name="Scarpelli C."/>
            <person name="Schiex T."/>
            <person name="Segurens B."/>
            <person name="Severin A.J."/>
            <person name="Sherrier D.J."/>
            <person name="Shi R."/>
            <person name="Sims S."/>
            <person name="Singer S.R."/>
            <person name="Sinharoy S."/>
            <person name="Sterck L."/>
            <person name="Viollet A."/>
            <person name="Wang B.B."/>
            <person name="Wang K."/>
            <person name="Wang M."/>
            <person name="Wang X."/>
            <person name="Warfsmann J."/>
            <person name="Weissenbach J."/>
            <person name="White D.D."/>
            <person name="White J.D."/>
            <person name="Wiley G.B."/>
            <person name="Wincker P."/>
            <person name="Xing Y."/>
            <person name="Yang L."/>
            <person name="Yao Z."/>
            <person name="Ying F."/>
            <person name="Zhai J."/>
            <person name="Zhou L."/>
            <person name="Zuber A."/>
            <person name="Denarie J."/>
            <person name="Dixon R.A."/>
            <person name="May G.D."/>
            <person name="Schwartz D.C."/>
            <person name="Rogers J."/>
            <person name="Quetier F."/>
            <person name="Town C.D."/>
            <person name="Roe B.A."/>
        </authorList>
    </citation>
    <scope>NUCLEOTIDE SEQUENCE [LARGE SCALE GENOMIC DNA]</scope>
    <source>
        <strain evidence="2">A17</strain>
        <strain evidence="3 4">cv. Jemalong A17</strain>
    </source>
</reference>
<dbReference type="Proteomes" id="UP000002051">
    <property type="component" value="Chromosome 4"/>
</dbReference>
<name>A0A072URJ4_MEDTR</name>
<dbReference type="HOGENOM" id="CLU_1646237_0_0_1"/>
<proteinExistence type="predicted"/>
<dbReference type="EnsemblPlants" id="KEH32404">
    <property type="protein sequence ID" value="KEH32404"/>
    <property type="gene ID" value="MTR_4g123587"/>
</dbReference>